<dbReference type="InterPro" id="IPR038503">
    <property type="entry name" value="SpoIIIAH_sf"/>
</dbReference>
<accession>A0A4R2LEP5</accession>
<comment type="caution">
    <text evidence="3">The sequence shown here is derived from an EMBL/GenBank/DDBJ whole genome shotgun (WGS) entry which is preliminary data.</text>
</comment>
<dbReference type="InterPro" id="IPR024232">
    <property type="entry name" value="SpoIIIAH"/>
</dbReference>
<keyword evidence="2" id="KW-1133">Transmembrane helix</keyword>
<dbReference type="Proteomes" id="UP000295711">
    <property type="component" value="Unassembled WGS sequence"/>
</dbReference>
<sequence length="217" mass="23650">MKKKSIRKNQVIIAALAVMIVVAGYLNFKSGAAEARESSVLSHAAVGEGGETAADEVLLDLTENNFQEIEVADEEDMEDLENSETESPEDVGEAVLTSTAAAQNFSAQAKLNREQMRSKNKEALIDVINNENVTEDLKQSAMEDLMDMTNRSEMEVAAENLLTAKGFENSVVSLTKDSCDVVVCRESLTESERAQIEDIISRKTDVGTENVVITTLN</sequence>
<evidence type="ECO:0000313" key="3">
    <source>
        <dbReference type="EMBL" id="TCO86592.1"/>
    </source>
</evidence>
<evidence type="ECO:0000256" key="1">
    <source>
        <dbReference type="SAM" id="MobiDB-lite"/>
    </source>
</evidence>
<dbReference type="Pfam" id="PF12685">
    <property type="entry name" value="SpoIIIAH"/>
    <property type="match status" value="1"/>
</dbReference>
<dbReference type="EMBL" id="SLXA01000001">
    <property type="protein sequence ID" value="TCO86592.1"/>
    <property type="molecule type" value="Genomic_DNA"/>
</dbReference>
<evidence type="ECO:0000256" key="2">
    <source>
        <dbReference type="SAM" id="Phobius"/>
    </source>
</evidence>
<keyword evidence="4" id="KW-1185">Reference proteome</keyword>
<gene>
    <name evidence="3" type="ORF">EV212_101385</name>
</gene>
<keyword evidence="2" id="KW-0812">Transmembrane</keyword>
<reference evidence="3 4" key="1">
    <citation type="submission" date="2019-03" db="EMBL/GenBank/DDBJ databases">
        <title>Genomic Encyclopedia of Type Strains, Phase IV (KMG-IV): sequencing the most valuable type-strain genomes for metagenomic binning, comparative biology and taxonomic classification.</title>
        <authorList>
            <person name="Goeker M."/>
        </authorList>
    </citation>
    <scope>NUCLEOTIDE SEQUENCE [LARGE SCALE GENOMIC DNA]</scope>
    <source>
        <strain evidence="3 4">DSM 28559</strain>
    </source>
</reference>
<dbReference type="AlphaFoldDB" id="A0A4R2LEP5"/>
<dbReference type="RefSeq" id="WP_243115429.1">
    <property type="nucleotide sequence ID" value="NZ_JANKAQ010000002.1"/>
</dbReference>
<keyword evidence="2" id="KW-0472">Membrane</keyword>
<dbReference type="Gene3D" id="1.10.287.4300">
    <property type="entry name" value="Stage III sporulation protein AH-like"/>
    <property type="match status" value="1"/>
</dbReference>
<evidence type="ECO:0000313" key="4">
    <source>
        <dbReference type="Proteomes" id="UP000295711"/>
    </source>
</evidence>
<feature type="transmembrane region" description="Helical" evidence="2">
    <location>
        <begin position="12"/>
        <end position="28"/>
    </location>
</feature>
<organism evidence="3 4">
    <name type="scientific">Frisingicoccus caecimuris</name>
    <dbReference type="NCBI Taxonomy" id="1796636"/>
    <lineage>
        <taxon>Bacteria</taxon>
        <taxon>Bacillati</taxon>
        <taxon>Bacillota</taxon>
        <taxon>Clostridia</taxon>
        <taxon>Lachnospirales</taxon>
        <taxon>Lachnospiraceae</taxon>
        <taxon>Frisingicoccus</taxon>
    </lineage>
</organism>
<feature type="region of interest" description="Disordered" evidence="1">
    <location>
        <begin position="73"/>
        <end position="92"/>
    </location>
</feature>
<protein>
    <submittedName>
        <fullName evidence="3">Stage III sporulation protein AH</fullName>
    </submittedName>
</protein>
<proteinExistence type="predicted"/>
<name>A0A4R2LEP5_9FIRM</name>